<evidence type="ECO:0000313" key="3">
    <source>
        <dbReference type="Proteomes" id="UP000290759"/>
    </source>
</evidence>
<keyword evidence="3" id="KW-1185">Reference proteome</keyword>
<gene>
    <name evidence="2" type="ORF">D3273_00515</name>
</gene>
<dbReference type="AlphaFoldDB" id="A0A4Q2UAE6"/>
<dbReference type="OrthoDB" id="1778949at2"/>
<organism evidence="2 3">
    <name type="scientific">Lichenibacterium minor</name>
    <dbReference type="NCBI Taxonomy" id="2316528"/>
    <lineage>
        <taxon>Bacteria</taxon>
        <taxon>Pseudomonadati</taxon>
        <taxon>Pseudomonadota</taxon>
        <taxon>Alphaproteobacteria</taxon>
        <taxon>Hyphomicrobiales</taxon>
        <taxon>Lichenihabitantaceae</taxon>
        <taxon>Lichenibacterium</taxon>
    </lineage>
</organism>
<accession>A0A4Q2UAE6</accession>
<reference evidence="2 3" key="1">
    <citation type="submission" date="2018-12" db="EMBL/GenBank/DDBJ databases">
        <authorList>
            <person name="Grouzdev D.S."/>
            <person name="Krutkina M.S."/>
        </authorList>
    </citation>
    <scope>NUCLEOTIDE SEQUENCE [LARGE SCALE GENOMIC DNA]</scope>
    <source>
        <strain evidence="2 3">RmlP026</strain>
    </source>
</reference>
<reference evidence="2 3" key="2">
    <citation type="submission" date="2019-02" db="EMBL/GenBank/DDBJ databases">
        <title>'Lichenibacterium ramalinii' gen. nov. sp. nov., 'Lichenibacterium minor' gen. nov. sp. nov.</title>
        <authorList>
            <person name="Pankratov T."/>
        </authorList>
    </citation>
    <scope>NUCLEOTIDE SEQUENCE [LARGE SCALE GENOMIC DNA]</scope>
    <source>
        <strain evidence="2 3">RmlP026</strain>
    </source>
</reference>
<dbReference type="EMBL" id="QYBB01000001">
    <property type="protein sequence ID" value="RYC33773.1"/>
    <property type="molecule type" value="Genomic_DNA"/>
</dbReference>
<dbReference type="RefSeq" id="WP_129222632.1">
    <property type="nucleotide sequence ID" value="NZ_QYBB01000001.1"/>
</dbReference>
<comment type="caution">
    <text evidence="2">The sequence shown here is derived from an EMBL/GenBank/DDBJ whole genome shotgun (WGS) entry which is preliminary data.</text>
</comment>
<evidence type="ECO:0008006" key="4">
    <source>
        <dbReference type="Google" id="ProtNLM"/>
    </source>
</evidence>
<name>A0A4Q2UAE6_9HYPH</name>
<sequence length="194" mass="20145">MTDTESALDAVAARHGFTRGAVSALWDAMRRGGGAMAQFSHPELGGMGQWSGGGMLQIGAMFDHALKARVAAACADLAEHASRSRDRGPAISAPAGERQGGGPAARSDDPTAGWPTAFGRPSASGSQGATRYAYFAEARRLAVDRDGRVTVYDTGRHRIFGVSQSQSRGERLAFTADDGTVHLDGLAVVEDLGG</sequence>
<protein>
    <recommendedName>
        <fullName evidence="4">SHOCT domain-containing protein</fullName>
    </recommendedName>
</protein>
<feature type="region of interest" description="Disordered" evidence="1">
    <location>
        <begin position="81"/>
        <end position="127"/>
    </location>
</feature>
<evidence type="ECO:0000313" key="2">
    <source>
        <dbReference type="EMBL" id="RYC33773.1"/>
    </source>
</evidence>
<proteinExistence type="predicted"/>
<evidence type="ECO:0000256" key="1">
    <source>
        <dbReference type="SAM" id="MobiDB-lite"/>
    </source>
</evidence>
<dbReference type="Proteomes" id="UP000290759">
    <property type="component" value="Unassembled WGS sequence"/>
</dbReference>